<accession>A0ABT4RXB5</accession>
<evidence type="ECO:0000256" key="2">
    <source>
        <dbReference type="ARBA" id="ARBA00022670"/>
    </source>
</evidence>
<reference evidence="9" key="1">
    <citation type="submission" date="2022-11" db="EMBL/GenBank/DDBJ databases">
        <title>Refractory cell wall polysaccharides provide important carbon source for microbial heterotrophs in the hadal ocean.</title>
        <authorList>
            <person name="Zhu X."/>
        </authorList>
    </citation>
    <scope>NUCLEOTIDE SEQUENCE</scope>
    <source>
        <strain evidence="9">MTRN7</strain>
    </source>
</reference>
<keyword evidence="6" id="KW-0238">DNA-binding</keyword>
<dbReference type="InterPro" id="IPR036590">
    <property type="entry name" value="SRAP-like"/>
</dbReference>
<comment type="similarity">
    <text evidence="1 8">Belongs to the SOS response-associated peptidase family.</text>
</comment>
<dbReference type="EC" id="3.4.-.-" evidence="8"/>
<comment type="caution">
    <text evidence="9">The sequence shown here is derived from an EMBL/GenBank/DDBJ whole genome shotgun (WGS) entry which is preliminary data.</text>
</comment>
<dbReference type="Gene3D" id="3.90.1680.10">
    <property type="entry name" value="SOS response associated peptidase-like"/>
    <property type="match status" value="1"/>
</dbReference>
<keyword evidence="10" id="KW-1185">Reference proteome</keyword>
<keyword evidence="5" id="KW-0190">Covalent protein-DNA linkage</keyword>
<evidence type="ECO:0000313" key="9">
    <source>
        <dbReference type="EMBL" id="MDA0176402.1"/>
    </source>
</evidence>
<evidence type="ECO:0000256" key="8">
    <source>
        <dbReference type="RuleBase" id="RU364100"/>
    </source>
</evidence>
<organism evidence="9 10">
    <name type="scientific">Mesoflavibacter profundi</name>
    <dbReference type="NCBI Taxonomy" id="2708110"/>
    <lineage>
        <taxon>Bacteria</taxon>
        <taxon>Pseudomonadati</taxon>
        <taxon>Bacteroidota</taxon>
        <taxon>Flavobacteriia</taxon>
        <taxon>Flavobacteriales</taxon>
        <taxon>Flavobacteriaceae</taxon>
        <taxon>Mesoflavibacter</taxon>
    </lineage>
</organism>
<evidence type="ECO:0000256" key="1">
    <source>
        <dbReference type="ARBA" id="ARBA00008136"/>
    </source>
</evidence>
<name>A0ABT4RXB5_9FLAO</name>
<dbReference type="Pfam" id="PF02586">
    <property type="entry name" value="SRAP"/>
    <property type="match status" value="1"/>
</dbReference>
<dbReference type="SUPFAM" id="SSF143081">
    <property type="entry name" value="BB1717-like"/>
    <property type="match status" value="1"/>
</dbReference>
<dbReference type="PANTHER" id="PTHR13604">
    <property type="entry name" value="DC12-RELATED"/>
    <property type="match status" value="1"/>
</dbReference>
<keyword evidence="4 8" id="KW-0378">Hydrolase</keyword>
<proteinExistence type="inferred from homology"/>
<evidence type="ECO:0000256" key="3">
    <source>
        <dbReference type="ARBA" id="ARBA00022763"/>
    </source>
</evidence>
<evidence type="ECO:0000256" key="4">
    <source>
        <dbReference type="ARBA" id="ARBA00022801"/>
    </source>
</evidence>
<evidence type="ECO:0000313" key="10">
    <source>
        <dbReference type="Proteomes" id="UP001149142"/>
    </source>
</evidence>
<dbReference type="Proteomes" id="UP001149142">
    <property type="component" value="Unassembled WGS sequence"/>
</dbReference>
<keyword evidence="7" id="KW-0456">Lyase</keyword>
<dbReference type="PANTHER" id="PTHR13604:SF0">
    <property type="entry name" value="ABASIC SITE PROCESSING PROTEIN HMCES"/>
    <property type="match status" value="1"/>
</dbReference>
<evidence type="ECO:0000256" key="6">
    <source>
        <dbReference type="ARBA" id="ARBA00023125"/>
    </source>
</evidence>
<protein>
    <recommendedName>
        <fullName evidence="8">Abasic site processing protein</fullName>
        <ecNumber evidence="8">3.4.-.-</ecNumber>
    </recommendedName>
</protein>
<keyword evidence="3" id="KW-0227">DNA damage</keyword>
<evidence type="ECO:0000256" key="5">
    <source>
        <dbReference type="ARBA" id="ARBA00023124"/>
    </source>
</evidence>
<keyword evidence="2 8" id="KW-0645">Protease</keyword>
<evidence type="ECO:0000256" key="7">
    <source>
        <dbReference type="ARBA" id="ARBA00023239"/>
    </source>
</evidence>
<dbReference type="EMBL" id="JAPFGC010000002">
    <property type="protein sequence ID" value="MDA0176402.1"/>
    <property type="molecule type" value="Genomic_DNA"/>
</dbReference>
<sequence length="243" mass="27645">MCTHTSVKDKVIKIEERFSATISNTNLVSIFNKPNYHINGFSHPNMLVIPQQFPKTLAPAVWGIVPNNTASNQIKAYYKNAIKFGGGLNAKAEKLFDHFIYKTSIYSQRCIIPVSGFFESHDFKNTKYPFYIHQKNNAIFGLAGIYTVIDNFITFSIITKPAQPYFAEIHNLKQRQPVILNANQEQLWLQDQLTQSEIETIVNTTNNTDIFEAYPVSKSLFKPQIDSNVASIITPFVYPELNA</sequence>
<dbReference type="InterPro" id="IPR003738">
    <property type="entry name" value="SRAP"/>
</dbReference>
<gene>
    <name evidence="9" type="ORF">OOZ35_02730</name>
</gene>
<dbReference type="RefSeq" id="WP_106688493.1">
    <property type="nucleotide sequence ID" value="NZ_CAXQEU010000066.1"/>
</dbReference>